<sequence>MTTLTKNFGKWEINRKNEPCNSVKNNSSTCREFDQMANGDESILSPRTMQEVIDKTELNRDGFVNNFLRLARLSLTSLNYVLSSWWQTTSCVFAEKHGHDYLNNTRIIKRNIINKQIRFYVMLGKLLQADKVRLHSHAPAVLCDPCKRLFEIEYLLSRSFHNHSTFSPSYWFECSKSCVTGIIGLNTALPAICLPWISIFNYKRTLK</sequence>
<dbReference type="AlphaFoldDB" id="A0A915EVV4"/>
<protein>
    <submittedName>
        <fullName evidence="2">C2H2-type domain-containing protein</fullName>
    </submittedName>
</protein>
<dbReference type="WBParaSite" id="maker-E.canG7_contigs_7964-snap-gene-0.27-mRNA-1">
    <property type="protein sequence ID" value="maker-E.canG7_contigs_7964-snap-gene-0.27-mRNA-1"/>
    <property type="gene ID" value="EcG7_05072"/>
</dbReference>
<evidence type="ECO:0000313" key="1">
    <source>
        <dbReference type="Proteomes" id="UP000887562"/>
    </source>
</evidence>
<accession>A0A915EVV4</accession>
<name>A0A915EVV4_9CEST</name>
<keyword evidence="1" id="KW-1185">Reference proteome</keyword>
<evidence type="ECO:0000313" key="2">
    <source>
        <dbReference type="WBParaSite" id="maker-E.canG7_contigs_7964-snap-gene-0.27-mRNA-1"/>
    </source>
</evidence>
<organism evidence="1 2">
    <name type="scientific">Echinococcus canadensis</name>
    <dbReference type="NCBI Taxonomy" id="519352"/>
    <lineage>
        <taxon>Eukaryota</taxon>
        <taxon>Metazoa</taxon>
        <taxon>Spiralia</taxon>
        <taxon>Lophotrochozoa</taxon>
        <taxon>Platyhelminthes</taxon>
        <taxon>Cestoda</taxon>
        <taxon>Eucestoda</taxon>
        <taxon>Cyclophyllidea</taxon>
        <taxon>Taeniidae</taxon>
        <taxon>Echinococcus</taxon>
        <taxon>Echinococcus canadensis group</taxon>
    </lineage>
</organism>
<proteinExistence type="predicted"/>
<reference evidence="2" key="1">
    <citation type="submission" date="2022-11" db="UniProtKB">
        <authorList>
            <consortium name="WormBaseParasite"/>
        </authorList>
    </citation>
    <scope>IDENTIFICATION</scope>
</reference>
<dbReference type="Proteomes" id="UP000887562">
    <property type="component" value="Unplaced"/>
</dbReference>